<feature type="domain" description="GS catalytic" evidence="3">
    <location>
        <begin position="121"/>
        <end position="230"/>
    </location>
</feature>
<dbReference type="PROSITE" id="PS51986">
    <property type="entry name" value="GS_BETA_GRASP"/>
    <property type="match status" value="1"/>
</dbReference>
<dbReference type="EMBL" id="UINC01040658">
    <property type="protein sequence ID" value="SVB40835.1"/>
    <property type="molecule type" value="Genomic_DNA"/>
</dbReference>
<feature type="non-terminal residue" evidence="4">
    <location>
        <position position="230"/>
    </location>
</feature>
<dbReference type="PROSITE" id="PS00180">
    <property type="entry name" value="GLNA_1"/>
    <property type="match status" value="1"/>
</dbReference>
<dbReference type="Gene3D" id="3.30.590.10">
    <property type="entry name" value="Glutamine synthetase/guanido kinase, catalytic domain"/>
    <property type="match status" value="1"/>
</dbReference>
<dbReference type="SUPFAM" id="SSF54368">
    <property type="entry name" value="Glutamine synthetase, N-terminal domain"/>
    <property type="match status" value="1"/>
</dbReference>
<gene>
    <name evidence="4" type="ORF">METZ01_LOCUS193689</name>
</gene>
<dbReference type="InterPro" id="IPR036651">
    <property type="entry name" value="Gln_synt_N_sf"/>
</dbReference>
<dbReference type="GO" id="GO:0006542">
    <property type="term" value="P:glutamine biosynthetic process"/>
    <property type="evidence" value="ECO:0007669"/>
    <property type="project" value="InterPro"/>
</dbReference>
<evidence type="ECO:0000256" key="1">
    <source>
        <dbReference type="ARBA" id="ARBA00009897"/>
    </source>
</evidence>
<evidence type="ECO:0000313" key="4">
    <source>
        <dbReference type="EMBL" id="SVB40835.1"/>
    </source>
</evidence>
<dbReference type="InterPro" id="IPR008147">
    <property type="entry name" value="Gln_synt_N"/>
</dbReference>
<dbReference type="PANTHER" id="PTHR43407">
    <property type="entry name" value="GLUTAMINE SYNTHETASE"/>
    <property type="match status" value="1"/>
</dbReference>
<evidence type="ECO:0008006" key="5">
    <source>
        <dbReference type="Google" id="ProtNLM"/>
    </source>
</evidence>
<protein>
    <recommendedName>
        <fullName evidence="5">GS beta-grasp domain-containing protein</fullName>
    </recommendedName>
</protein>
<feature type="domain" description="GS beta-grasp" evidence="2">
    <location>
        <begin position="27"/>
        <end position="113"/>
    </location>
</feature>
<organism evidence="4">
    <name type="scientific">marine metagenome</name>
    <dbReference type="NCBI Taxonomy" id="408172"/>
    <lineage>
        <taxon>unclassified sequences</taxon>
        <taxon>metagenomes</taxon>
        <taxon>ecological metagenomes</taxon>
    </lineage>
</organism>
<evidence type="ECO:0000259" key="2">
    <source>
        <dbReference type="PROSITE" id="PS51986"/>
    </source>
</evidence>
<dbReference type="InterPro" id="IPR027302">
    <property type="entry name" value="Gln_synth_N_conserv_site"/>
</dbReference>
<sequence length="230" mass="26022">MPYKVIGGKPTEIQYSAEEVFAMMKRDEIKFIDLQFTSLPGRFHHTTISSITFTKDQMQDGLPKLDGSSIVGFTSIDDSDLILKPDPSTFAVIPWMGDQKSARMLCDIYRGAGRGRLETDPRGICQKAEEYLKTEGFDNSFWGPEVEFFVFDKIHWDVLTPYKGQSYSIESKEAPWSQEGTGYPMGLQEGYYPSTPSDTLTEYRNECVEVLNENFGILCDNHHHEVATAG</sequence>
<dbReference type="PANTHER" id="PTHR43407:SF1">
    <property type="entry name" value="LENGSIN"/>
    <property type="match status" value="1"/>
</dbReference>
<dbReference type="AlphaFoldDB" id="A0A382DRI0"/>
<dbReference type="Gene3D" id="3.10.20.70">
    <property type="entry name" value="Glutamine synthetase, N-terminal domain"/>
    <property type="match status" value="1"/>
</dbReference>
<dbReference type="InterPro" id="IPR008146">
    <property type="entry name" value="Gln_synth_cat_dom"/>
</dbReference>
<dbReference type="GO" id="GO:0016020">
    <property type="term" value="C:membrane"/>
    <property type="evidence" value="ECO:0007669"/>
    <property type="project" value="TreeGrafter"/>
</dbReference>
<dbReference type="GO" id="GO:0004356">
    <property type="term" value="F:glutamine synthetase activity"/>
    <property type="evidence" value="ECO:0007669"/>
    <property type="project" value="InterPro"/>
</dbReference>
<comment type="similarity">
    <text evidence="1">Belongs to the glutamine synthetase family.</text>
</comment>
<dbReference type="SUPFAM" id="SSF55931">
    <property type="entry name" value="Glutamine synthetase/guanido kinase"/>
    <property type="match status" value="1"/>
</dbReference>
<reference evidence="4" key="1">
    <citation type="submission" date="2018-05" db="EMBL/GenBank/DDBJ databases">
        <authorList>
            <person name="Lanie J.A."/>
            <person name="Ng W.-L."/>
            <person name="Kazmierczak K.M."/>
            <person name="Andrzejewski T.M."/>
            <person name="Davidsen T.M."/>
            <person name="Wayne K.J."/>
            <person name="Tettelin H."/>
            <person name="Glass J.I."/>
            <person name="Rusch D."/>
            <person name="Podicherti R."/>
            <person name="Tsui H.-C.T."/>
            <person name="Winkler M.E."/>
        </authorList>
    </citation>
    <scope>NUCLEOTIDE SEQUENCE</scope>
</reference>
<dbReference type="PROSITE" id="PS51987">
    <property type="entry name" value="GS_CATALYTIC"/>
    <property type="match status" value="1"/>
</dbReference>
<accession>A0A382DRI0</accession>
<dbReference type="GO" id="GO:0005737">
    <property type="term" value="C:cytoplasm"/>
    <property type="evidence" value="ECO:0007669"/>
    <property type="project" value="TreeGrafter"/>
</dbReference>
<evidence type="ECO:0000259" key="3">
    <source>
        <dbReference type="PROSITE" id="PS51987"/>
    </source>
</evidence>
<dbReference type="Pfam" id="PF00120">
    <property type="entry name" value="Gln-synt_C"/>
    <property type="match status" value="1"/>
</dbReference>
<dbReference type="InterPro" id="IPR014746">
    <property type="entry name" value="Gln_synth/guanido_kin_cat_dom"/>
</dbReference>
<proteinExistence type="inferred from homology"/>
<dbReference type="GO" id="GO:0019740">
    <property type="term" value="P:nitrogen utilization"/>
    <property type="evidence" value="ECO:0007669"/>
    <property type="project" value="TreeGrafter"/>
</dbReference>
<dbReference type="Pfam" id="PF03951">
    <property type="entry name" value="Gln-synt_N"/>
    <property type="match status" value="1"/>
</dbReference>
<name>A0A382DRI0_9ZZZZ</name>